<name>A0A1X7BVS1_9RHOB</name>
<dbReference type="Proteomes" id="UP000193224">
    <property type="component" value="Unassembled WGS sequence"/>
</dbReference>
<evidence type="ECO:0000313" key="2">
    <source>
        <dbReference type="EMBL" id="SMC13605.1"/>
    </source>
</evidence>
<dbReference type="AlphaFoldDB" id="A0A1X7BVS1"/>
<organism evidence="2 3">
    <name type="scientific">Roseovarius aestuarii</name>
    <dbReference type="NCBI Taxonomy" id="475083"/>
    <lineage>
        <taxon>Bacteria</taxon>
        <taxon>Pseudomonadati</taxon>
        <taxon>Pseudomonadota</taxon>
        <taxon>Alphaproteobacteria</taxon>
        <taxon>Rhodobacterales</taxon>
        <taxon>Roseobacteraceae</taxon>
        <taxon>Roseovarius</taxon>
    </lineage>
</organism>
<feature type="compositionally biased region" description="Basic and acidic residues" evidence="1">
    <location>
        <begin position="17"/>
        <end position="26"/>
    </location>
</feature>
<proteinExistence type="predicted"/>
<keyword evidence="3" id="KW-1185">Reference proteome</keyword>
<protein>
    <submittedName>
        <fullName evidence="2">Uncharacterized protein</fullName>
    </submittedName>
</protein>
<evidence type="ECO:0000256" key="1">
    <source>
        <dbReference type="SAM" id="MobiDB-lite"/>
    </source>
</evidence>
<accession>A0A1X7BVS1</accession>
<sequence>MSEEFEEPQSPAMLNHGWHEMEGEPKPGIEETVDEAIYKVMVEQRREVNKRNLPDLNG</sequence>
<dbReference type="RefSeq" id="WP_176237732.1">
    <property type="nucleotide sequence ID" value="NZ_FWXB01000015.1"/>
</dbReference>
<gene>
    <name evidence="2" type="ORF">ROA7745_03462</name>
</gene>
<reference evidence="2 3" key="1">
    <citation type="submission" date="2017-03" db="EMBL/GenBank/DDBJ databases">
        <authorList>
            <person name="Afonso C.L."/>
            <person name="Miller P.J."/>
            <person name="Scott M.A."/>
            <person name="Spackman E."/>
            <person name="Goraichik I."/>
            <person name="Dimitrov K.M."/>
            <person name="Suarez D.L."/>
            <person name="Swayne D.E."/>
        </authorList>
    </citation>
    <scope>NUCLEOTIDE SEQUENCE [LARGE SCALE GENOMIC DNA]</scope>
    <source>
        <strain evidence="2 3">CECT 7745</strain>
    </source>
</reference>
<feature type="region of interest" description="Disordered" evidence="1">
    <location>
        <begin position="1"/>
        <end position="26"/>
    </location>
</feature>
<evidence type="ECO:0000313" key="3">
    <source>
        <dbReference type="Proteomes" id="UP000193224"/>
    </source>
</evidence>
<dbReference type="EMBL" id="FWXB01000015">
    <property type="protein sequence ID" value="SMC13605.1"/>
    <property type="molecule type" value="Genomic_DNA"/>
</dbReference>